<evidence type="ECO:0000256" key="7">
    <source>
        <dbReference type="ARBA" id="ARBA00023242"/>
    </source>
</evidence>
<evidence type="ECO:0000256" key="6">
    <source>
        <dbReference type="ARBA" id="ARBA00022801"/>
    </source>
</evidence>
<feature type="domain" description="DDE Tnp4" evidence="9">
    <location>
        <begin position="401"/>
        <end position="535"/>
    </location>
</feature>
<dbReference type="Proteomes" id="UP000663852">
    <property type="component" value="Unassembled WGS sequence"/>
</dbReference>
<sequence>MAAELNSIFNDQQLSGLDVKTEISNLSIEYKRKKKEQSGTGASPCSWPYFDSIDKLLGERPYMDDSLLTDSIKIEEELVFQSSDTTSTPDIPSNQVSKQADDSVEEQQNPNDSVNSVLENSNDPSSTSTSSSIPNTSSSKETMSKRQKKDGPKKKRASDAKTELVQQLVKNFECANDAAARSESKMLELLEKQTTLQEMSLNNQREFRSVFKNGQLVSRQCLLFAFNQKANIEKRNAKNRTRISKNIQELPSCSKPSTPVNLIDSLSQQFSLVLYIHWDHQVNFVQLPICSLWWIYILNLLLSSRKHDVIFNRQSMVSKKKFQYPMCLGALDGTHIPIKAPRGRTIPYSDPIGSNIGFYQILQEFDGSDEILSRSNAIPFPGIRSDFVGWSDPASDFFTWVVMLATVNSDLLFTYVNVGAPGRCNDASIYSRCILSEIIEDPIYSKYSMKVNNVAIQSHLIADSAFALNKTLLKPFAYRVDMPKPHSTFNYRLSRARCSVERAFGALKNRFRLLHRKLEFDLKNTINIIKTAAILRDICCLNNDQQDIDWELPVQKYKKLSCKIRTGHGVDIRSALMNYFLANPL</sequence>
<comment type="caution">
    <text evidence="10">The sequence shown here is derived from an EMBL/GenBank/DDBJ whole genome shotgun (WGS) entry which is preliminary data.</text>
</comment>
<evidence type="ECO:0000256" key="2">
    <source>
        <dbReference type="ARBA" id="ARBA00004123"/>
    </source>
</evidence>
<feature type="compositionally biased region" description="Low complexity" evidence="8">
    <location>
        <begin position="120"/>
        <end position="139"/>
    </location>
</feature>
<feature type="compositionally biased region" description="Polar residues" evidence="8">
    <location>
        <begin position="106"/>
        <end position="119"/>
    </location>
</feature>
<evidence type="ECO:0000313" key="11">
    <source>
        <dbReference type="Proteomes" id="UP000663852"/>
    </source>
</evidence>
<gene>
    <name evidence="10" type="ORF">EDS130_LOCUS3891</name>
</gene>
<dbReference type="OrthoDB" id="1681765at2759"/>
<dbReference type="InterPro" id="IPR045249">
    <property type="entry name" value="HARBI1-like"/>
</dbReference>
<comment type="subcellular location">
    <subcellularLocation>
        <location evidence="2">Nucleus</location>
    </subcellularLocation>
</comment>
<evidence type="ECO:0000256" key="4">
    <source>
        <dbReference type="ARBA" id="ARBA00022722"/>
    </source>
</evidence>
<dbReference type="AlphaFoldDB" id="A0A813RLR6"/>
<dbReference type="Pfam" id="PF13359">
    <property type="entry name" value="DDE_Tnp_4"/>
    <property type="match status" value="1"/>
</dbReference>
<comment type="cofactor">
    <cofactor evidence="1">
        <name>a divalent metal cation</name>
        <dbReference type="ChEBI" id="CHEBI:60240"/>
    </cofactor>
</comment>
<evidence type="ECO:0000256" key="1">
    <source>
        <dbReference type="ARBA" id="ARBA00001968"/>
    </source>
</evidence>
<feature type="region of interest" description="Disordered" evidence="8">
    <location>
        <begin position="80"/>
        <end position="161"/>
    </location>
</feature>
<dbReference type="PANTHER" id="PTHR22930">
    <property type="match status" value="1"/>
</dbReference>
<evidence type="ECO:0000256" key="3">
    <source>
        <dbReference type="ARBA" id="ARBA00006958"/>
    </source>
</evidence>
<evidence type="ECO:0000313" key="10">
    <source>
        <dbReference type="EMBL" id="CAF0782118.1"/>
    </source>
</evidence>
<feature type="compositionally biased region" description="Low complexity" evidence="8">
    <location>
        <begin position="82"/>
        <end position="93"/>
    </location>
</feature>
<keyword evidence="5" id="KW-0479">Metal-binding</keyword>
<organism evidence="10 11">
    <name type="scientific">Adineta ricciae</name>
    <name type="common">Rotifer</name>
    <dbReference type="NCBI Taxonomy" id="249248"/>
    <lineage>
        <taxon>Eukaryota</taxon>
        <taxon>Metazoa</taxon>
        <taxon>Spiralia</taxon>
        <taxon>Gnathifera</taxon>
        <taxon>Rotifera</taxon>
        <taxon>Eurotatoria</taxon>
        <taxon>Bdelloidea</taxon>
        <taxon>Adinetida</taxon>
        <taxon>Adinetidae</taxon>
        <taxon>Adineta</taxon>
    </lineage>
</organism>
<dbReference type="GO" id="GO:0016787">
    <property type="term" value="F:hydrolase activity"/>
    <property type="evidence" value="ECO:0007669"/>
    <property type="project" value="UniProtKB-KW"/>
</dbReference>
<reference evidence="10" key="1">
    <citation type="submission" date="2021-02" db="EMBL/GenBank/DDBJ databases">
        <authorList>
            <person name="Nowell W R."/>
        </authorList>
    </citation>
    <scope>NUCLEOTIDE SEQUENCE</scope>
</reference>
<dbReference type="GO" id="GO:0005634">
    <property type="term" value="C:nucleus"/>
    <property type="evidence" value="ECO:0007669"/>
    <property type="project" value="UniProtKB-SubCell"/>
</dbReference>
<proteinExistence type="inferred from homology"/>
<evidence type="ECO:0000256" key="5">
    <source>
        <dbReference type="ARBA" id="ARBA00022723"/>
    </source>
</evidence>
<dbReference type="GO" id="GO:0004518">
    <property type="term" value="F:nuclease activity"/>
    <property type="evidence" value="ECO:0007669"/>
    <property type="project" value="UniProtKB-KW"/>
</dbReference>
<dbReference type="EMBL" id="CAJNOJ010000010">
    <property type="protein sequence ID" value="CAF0782118.1"/>
    <property type="molecule type" value="Genomic_DNA"/>
</dbReference>
<dbReference type="InterPro" id="IPR027806">
    <property type="entry name" value="HARBI1_dom"/>
</dbReference>
<name>A0A813RLR6_ADIRI</name>
<accession>A0A813RLR6</accession>
<evidence type="ECO:0000259" key="9">
    <source>
        <dbReference type="Pfam" id="PF13359"/>
    </source>
</evidence>
<dbReference type="GO" id="GO:0046872">
    <property type="term" value="F:metal ion binding"/>
    <property type="evidence" value="ECO:0007669"/>
    <property type="project" value="UniProtKB-KW"/>
</dbReference>
<keyword evidence="6" id="KW-0378">Hydrolase</keyword>
<protein>
    <recommendedName>
        <fullName evidence="9">DDE Tnp4 domain-containing protein</fullName>
    </recommendedName>
</protein>
<keyword evidence="7" id="KW-0539">Nucleus</keyword>
<comment type="similarity">
    <text evidence="3">Belongs to the HARBI1 family.</text>
</comment>
<feature type="compositionally biased region" description="Basic residues" evidence="8">
    <location>
        <begin position="145"/>
        <end position="156"/>
    </location>
</feature>
<evidence type="ECO:0000256" key="8">
    <source>
        <dbReference type="SAM" id="MobiDB-lite"/>
    </source>
</evidence>
<keyword evidence="4" id="KW-0540">Nuclease</keyword>
<dbReference type="PANTHER" id="PTHR22930:SF85">
    <property type="entry name" value="GH03217P-RELATED"/>
    <property type="match status" value="1"/>
</dbReference>